<dbReference type="EMBL" id="JACHDD010000008">
    <property type="protein sequence ID" value="MBB5426826.1"/>
    <property type="molecule type" value="Genomic_DNA"/>
</dbReference>
<sequence>MSTTPSAIRHPAGHPSKFAPANVEVLNPLPYWDVMTGAGG</sequence>
<reference evidence="1 3" key="3">
    <citation type="journal article" date="2012" name="J. Bacteriol.">
        <title>Genome Sequences of Burkholderia sp. Strains CCGE1002 and H160, Isolated from Legume Nodules in Mexico and Brazil.</title>
        <authorList>
            <person name="Ormeno-Orrillo E."/>
            <person name="Rogel M.A."/>
            <person name="Chueire L.M."/>
            <person name="Tiedje J.M."/>
            <person name="Martinez-Romero E."/>
            <person name="Hungria M."/>
        </authorList>
    </citation>
    <scope>NUCLEOTIDE SEQUENCE [LARGE SCALE GENOMIC DNA]</scope>
    <source>
        <strain evidence="1 3">CCGE1002</strain>
    </source>
</reference>
<dbReference type="RefSeq" id="WP_013094243.1">
    <property type="nucleotide sequence ID" value="NC_014119.1"/>
</dbReference>
<evidence type="ECO:0000313" key="1">
    <source>
        <dbReference type="EMBL" id="ADG20456.1"/>
    </source>
</evidence>
<dbReference type="STRING" id="640511.BC1002_6615"/>
<protein>
    <submittedName>
        <fullName evidence="1">Uncharacterized protein</fullName>
    </submittedName>
</protein>
<evidence type="ECO:0000313" key="3">
    <source>
        <dbReference type="Proteomes" id="UP000002190"/>
    </source>
</evidence>
<reference evidence="1" key="2">
    <citation type="submission" date="2010-04" db="EMBL/GenBank/DDBJ databases">
        <title>Complete sequence of chromosome3 of Burkholderia sp. CCGE1002.</title>
        <authorList>
            <consortium name="US DOE Joint Genome Institute"/>
            <person name="Lucas S."/>
            <person name="Copeland A."/>
            <person name="Lapidus A."/>
            <person name="Cheng J.-F."/>
            <person name="Bruce D."/>
            <person name="Goodwin L."/>
            <person name="Pitluck S."/>
            <person name="Chertkov O."/>
            <person name="Detter J.C."/>
            <person name="Han C."/>
            <person name="Tapia R."/>
            <person name="Land M."/>
            <person name="Hauser L."/>
            <person name="Kyrpides N."/>
            <person name="Ovchinnikova G."/>
            <person name="Martinez-Romero E."/>
            <person name="Hernandez M.A.R."/>
            <person name="Tiedje J.M."/>
            <person name="Woyke T."/>
        </authorList>
    </citation>
    <scope>NUCLEOTIDE SEQUENCE</scope>
    <source>
        <strain evidence="1">CCGE1002</strain>
    </source>
</reference>
<evidence type="ECO:0000313" key="2">
    <source>
        <dbReference type="EMBL" id="MBB5426826.1"/>
    </source>
</evidence>
<dbReference type="GeneID" id="301098631"/>
<evidence type="ECO:0000313" key="4">
    <source>
        <dbReference type="Proteomes" id="UP000592780"/>
    </source>
</evidence>
<organism evidence="1 3">
    <name type="scientific">Paraburkholderia atlantica</name>
    <dbReference type="NCBI Taxonomy" id="2654982"/>
    <lineage>
        <taxon>Bacteria</taxon>
        <taxon>Pseudomonadati</taxon>
        <taxon>Pseudomonadota</taxon>
        <taxon>Betaproteobacteria</taxon>
        <taxon>Burkholderiales</taxon>
        <taxon>Burkholderiaceae</taxon>
        <taxon>Paraburkholderia</taxon>
    </lineage>
</organism>
<name>D5WML0_PARAM</name>
<dbReference type="Proteomes" id="UP000002190">
    <property type="component" value="Chromosome 3"/>
</dbReference>
<reference evidence="3" key="1">
    <citation type="submission" date="2010-04" db="EMBL/GenBank/DDBJ databases">
        <title>Complete sequence of chromosome 3 of Burkholderia sp. CCGE1002.</title>
        <authorList>
            <consortium name="US DOE Joint Genome Institute"/>
            <person name="Lucas S."/>
            <person name="Copeland A."/>
            <person name="Lapidus A."/>
            <person name="Cheng J.-F."/>
            <person name="Bruce D."/>
            <person name="Goodwin L."/>
            <person name="Pitluck S."/>
            <person name="Chertkov O."/>
            <person name="Detter J.C."/>
            <person name="Han C."/>
            <person name="Tapia R."/>
            <person name="Land M."/>
            <person name="Hauser L."/>
            <person name="Kyrpides N."/>
            <person name="Ovchinnikova G."/>
            <person name="Martinez-Romero E."/>
            <person name="Hernandez M.A.R."/>
            <person name="Tiedje J.M."/>
            <person name="Woyke T."/>
        </authorList>
    </citation>
    <scope>NUCLEOTIDE SEQUENCE [LARGE SCALE GENOMIC DNA]</scope>
    <source>
        <strain evidence="3">CCGE1002</strain>
    </source>
</reference>
<dbReference type="HOGENOM" id="CLU_3286349_0_0_4"/>
<dbReference type="EMBL" id="CP002015">
    <property type="protein sequence ID" value="ADG20456.1"/>
    <property type="molecule type" value="Genomic_DNA"/>
</dbReference>
<reference evidence="2 4" key="4">
    <citation type="submission" date="2020-08" db="EMBL/GenBank/DDBJ databases">
        <title>Genomic Encyclopedia of Type Strains, Phase IV (KMG-V): Genome sequencing to study the core and pangenomes of soil and plant-associated prokaryotes.</title>
        <authorList>
            <person name="Whitman W."/>
        </authorList>
    </citation>
    <scope>NUCLEOTIDE SEQUENCE [LARGE SCALE GENOMIC DNA]</scope>
    <source>
        <strain evidence="2 4">JPY158</strain>
    </source>
</reference>
<keyword evidence="4" id="KW-1185">Reference proteome</keyword>
<accession>D5WML0</accession>
<dbReference type="AlphaFoldDB" id="D5WML0"/>
<dbReference type="Proteomes" id="UP000592780">
    <property type="component" value="Unassembled WGS sequence"/>
</dbReference>
<gene>
    <name evidence="1" type="ordered locus">BC1002_6615</name>
    <name evidence="2" type="ORF">HDG40_005005</name>
</gene>
<dbReference type="KEGG" id="bge:BC1002_6615"/>
<proteinExistence type="predicted"/>